<dbReference type="Gene3D" id="1.10.510.10">
    <property type="entry name" value="Transferase(Phosphotransferase) domain 1"/>
    <property type="match status" value="1"/>
</dbReference>
<feature type="compositionally biased region" description="Low complexity" evidence="9">
    <location>
        <begin position="700"/>
        <end position="717"/>
    </location>
</feature>
<feature type="region of interest" description="Disordered" evidence="9">
    <location>
        <begin position="1"/>
        <end position="71"/>
    </location>
</feature>
<evidence type="ECO:0000313" key="10">
    <source>
        <dbReference type="EMBL" id="KAE8259759.1"/>
    </source>
</evidence>
<dbReference type="FunFam" id="1.10.510.10:FF:000636">
    <property type="entry name" value="Non-specific serine/threonine protein kinase"/>
    <property type="match status" value="1"/>
</dbReference>
<feature type="region of interest" description="Disordered" evidence="9">
    <location>
        <begin position="1103"/>
        <end position="1201"/>
    </location>
</feature>
<sequence length="1499" mass="157625">MNPSDPAYTERRASAHPTMGGAQHHHSSSHHHNQQQQQQQHHHQQQQQHHQQQQQLTASNNASAPSAPLVPAGVPLTSPAAVTYFAAHPRRQQVYFGNYLLLQTLGEGEFGKVKLGVHREWGEEVAVKLIKRDKVVGGDQGPLRLDSSNKDPAKMTKVEREIQVLKDICHPNIVRLFEVIESDRYIGIVLEYASGGELFDHILAHKYLKEKDACKLFAQLISGVYYLHQKKIIHRDLKLENLLLDRNRNVIITDFGFANNFEDKRDDLMATSCGSPCYAAPELVVQDGLYAGSAVDVWSCGVILYAMLAGYLPFDDDPQNPDGDNINLLYKYIMATPLSFPDYITEQPRDLLSKMLVPDPLLRATLPMVMAHPWLSPYVELFKFSVDELERAAKEQQTRKRQAYHQQMLVQEKVRIQQNLAMGRSQTAADGLLLGAAGTSSVSGSTASNGLPLDTRQQRHQSAMATTSTVPDRLGQDAGHKSSSGTVPTTASAAAAGGATHHGGRTTQRPTTAMPTPTAAPSPFGATGAGYPRPNMEILAAEAPAAAPGGWNHSRNAAAPTPSQAMVAAEEAKQQQQQQSAGSKHQRHTIQLEYDSRTTSADSKRSASSRQHSNDVVPPVPKVPRVDSVPSSRKPSGSGYSPSSAAAAAGGNHAASNNAFVLEGKTTIVPDAEKQIQAELNRTPKRNEGVVPPPSGSGSGSRTASGSGSGMGMPSPVTEVKTPPTASPSKVASSGGEGSAKTPQQQKTGSFAAAQDGSATPTASSVAAGSVSVAGEEVLPPTSNGMTSSSSPASRSAASPAAFPGQESSAGSTISAVSTISPAPPVPTNVNVNGGTAKANGRRNDATRPRTAMPVTSGSMLTDTVTAPASTSSPPKSSESRAARHRKGLSTDKFFFSRLLGNNNNNSPSSNNGSPVGTPSHMDDEPMENVMGPPSSTDIRRRDAGQQQQQQQQNGRGSGGRRKAMSLVVSAGRANEQSPASRDREKAKLLAAQKEKEKENQKAVKEERRLTARFGRKDSTQQQPPSTPAPKGQTQDLAAGGATPSPGLTTPSVKGSLGPAGSSTNGSFRSPGFFDSSAGDSSSVGPSSSAAKKVMDWFRKKSLSKGNFTDQPPFDLDRSSLASGTPSRLGLSETVEQLEEGGGGGEGTPSRAGNGGSGALEDGTPRLVVTGAERSPDPSASMPSSRSTSGTHSQGTHYTSSTVATTVPDSIGSASAQKVINNNNSREHGGDDDDARTATPRATPSVAQGPAGGSQLSLVRPFTDTVLREHLGAVDQSALTSRAPPQVFAEVRKALYEMGIEVRKERDEEFKLECVRRKKAKTLLGATQGLGLSIRSSVFRPSEAEMERSAAKASAGIPTSPSSAVLGGAETGSGIRNFLRRGTITASSPPMKNNASLTPSATMALGAGGSGSATGASTPGNVGAGGMVDDPNAMPPPIYGEGSVDGGQEVRFSVEITRIKNLSGLYSVDIRRMKGNLWAYKFIYHALLDRCQLAGNGLA</sequence>
<accession>A0A177TG09</accession>
<keyword evidence="5" id="KW-0418">Kinase</keyword>
<evidence type="ECO:0000256" key="2">
    <source>
        <dbReference type="ARBA" id="ARBA00022527"/>
    </source>
</evidence>
<feature type="compositionally biased region" description="Low complexity" evidence="9">
    <location>
        <begin position="1177"/>
        <end position="1201"/>
    </location>
</feature>
<reference evidence="10" key="2">
    <citation type="journal article" date="2019" name="IMA Fungus">
        <title>Genome sequencing and comparison of five Tilletia species to identify candidate genes for the detection of regulated species infecting wheat.</title>
        <authorList>
            <person name="Nguyen H.D.T."/>
            <person name="Sultana T."/>
            <person name="Kesanakurti P."/>
            <person name="Hambleton S."/>
        </authorList>
    </citation>
    <scope>NUCLEOTIDE SEQUENCE</scope>
    <source>
        <strain evidence="10">DAOMC 236416</strain>
    </source>
</reference>
<name>A0A177TG09_9BASI</name>
<feature type="region of interest" description="Disordered" evidence="9">
    <location>
        <begin position="545"/>
        <end position="652"/>
    </location>
</feature>
<dbReference type="EC" id="2.7.11.1" evidence="1"/>
<feature type="compositionally biased region" description="Low complexity" evidence="9">
    <location>
        <begin position="862"/>
        <end position="877"/>
    </location>
</feature>
<evidence type="ECO:0000256" key="1">
    <source>
        <dbReference type="ARBA" id="ARBA00012513"/>
    </source>
</evidence>
<gene>
    <name evidence="10" type="ORF">A4X13_0g792</name>
</gene>
<keyword evidence="6" id="KW-0067">ATP-binding</keyword>
<dbReference type="GO" id="GO:0004674">
    <property type="term" value="F:protein serine/threonine kinase activity"/>
    <property type="evidence" value="ECO:0007669"/>
    <property type="project" value="UniProtKB-KW"/>
</dbReference>
<feature type="region of interest" description="Disordered" evidence="9">
    <location>
        <begin position="438"/>
        <end position="533"/>
    </location>
</feature>
<evidence type="ECO:0000256" key="3">
    <source>
        <dbReference type="ARBA" id="ARBA00022679"/>
    </source>
</evidence>
<comment type="caution">
    <text evidence="10">The sequence shown here is derived from an EMBL/GenBank/DDBJ whole genome shotgun (WGS) entry which is preliminary data.</text>
</comment>
<reference evidence="10" key="1">
    <citation type="submission" date="2016-04" db="EMBL/GenBank/DDBJ databases">
        <authorList>
            <person name="Nguyen H.D."/>
            <person name="Samba Siva P."/>
            <person name="Cullis J."/>
            <person name="Levesque C.A."/>
            <person name="Hambleton S."/>
        </authorList>
    </citation>
    <scope>NUCLEOTIDE SEQUENCE</scope>
    <source>
        <strain evidence="10">DAOMC 236416</strain>
    </source>
</reference>
<evidence type="ECO:0000256" key="9">
    <source>
        <dbReference type="SAM" id="MobiDB-lite"/>
    </source>
</evidence>
<dbReference type="GO" id="GO:0005737">
    <property type="term" value="C:cytoplasm"/>
    <property type="evidence" value="ECO:0007669"/>
    <property type="project" value="TreeGrafter"/>
</dbReference>
<dbReference type="InterPro" id="IPR028375">
    <property type="entry name" value="KA1/Ssp2_C"/>
</dbReference>
<dbReference type="InterPro" id="IPR000719">
    <property type="entry name" value="Prot_kinase_dom"/>
</dbReference>
<dbReference type="PROSITE" id="PS00108">
    <property type="entry name" value="PROTEIN_KINASE_ST"/>
    <property type="match status" value="1"/>
</dbReference>
<feature type="region of interest" description="Disordered" evidence="9">
    <location>
        <begin position="1383"/>
        <end position="1434"/>
    </location>
</feature>
<proteinExistence type="predicted"/>
<dbReference type="SUPFAM" id="SSF81995">
    <property type="entry name" value="beta-sandwich domain of Sec23/24"/>
    <property type="match status" value="1"/>
</dbReference>
<evidence type="ECO:0000256" key="5">
    <source>
        <dbReference type="ARBA" id="ARBA00022777"/>
    </source>
</evidence>
<feature type="compositionally biased region" description="Gly residues" evidence="9">
    <location>
        <begin position="1140"/>
        <end position="1158"/>
    </location>
</feature>
<feature type="compositionally biased region" description="Polar residues" evidence="9">
    <location>
        <begin position="597"/>
        <end position="611"/>
    </location>
</feature>
<feature type="compositionally biased region" description="Low complexity" evidence="9">
    <location>
        <begin position="945"/>
        <end position="955"/>
    </location>
</feature>
<keyword evidence="3" id="KW-0808">Transferase</keyword>
<feature type="compositionally biased region" description="Polar residues" evidence="9">
    <location>
        <begin position="806"/>
        <end position="821"/>
    </location>
</feature>
<feature type="compositionally biased region" description="Low complexity" evidence="9">
    <location>
        <begin position="763"/>
        <end position="778"/>
    </location>
</feature>
<feature type="compositionally biased region" description="Polar residues" evidence="9">
    <location>
        <begin position="460"/>
        <end position="470"/>
    </location>
</feature>
<dbReference type="GO" id="GO:0035556">
    <property type="term" value="P:intracellular signal transduction"/>
    <property type="evidence" value="ECO:0007669"/>
    <property type="project" value="TreeGrafter"/>
</dbReference>
<evidence type="ECO:0000256" key="4">
    <source>
        <dbReference type="ARBA" id="ARBA00022741"/>
    </source>
</evidence>
<dbReference type="InterPro" id="IPR001772">
    <property type="entry name" value="KA1_dom"/>
</dbReference>
<evidence type="ECO:0000256" key="6">
    <source>
        <dbReference type="ARBA" id="ARBA00022840"/>
    </source>
</evidence>
<dbReference type="Pfam" id="PF00069">
    <property type="entry name" value="Pkinase"/>
    <property type="match status" value="1"/>
</dbReference>
<feature type="compositionally biased region" description="Basic and acidic residues" evidence="9">
    <location>
        <begin position="981"/>
        <end position="1019"/>
    </location>
</feature>
<dbReference type="PROSITE" id="PS00107">
    <property type="entry name" value="PROTEIN_KINASE_ATP"/>
    <property type="match status" value="1"/>
</dbReference>
<feature type="compositionally biased region" description="Low complexity" evidence="9">
    <location>
        <begin position="626"/>
        <end position="652"/>
    </location>
</feature>
<dbReference type="SUPFAM" id="SSF56112">
    <property type="entry name" value="Protein kinase-like (PK-like)"/>
    <property type="match status" value="1"/>
</dbReference>
<feature type="compositionally biased region" description="Low complexity" evidence="9">
    <location>
        <begin position="901"/>
        <end position="915"/>
    </location>
</feature>
<dbReference type="EMBL" id="LWDF02000027">
    <property type="protein sequence ID" value="KAE8259759.1"/>
    <property type="molecule type" value="Genomic_DNA"/>
</dbReference>
<feature type="compositionally biased region" description="Low complexity" evidence="9">
    <location>
        <begin position="1070"/>
        <end position="1091"/>
    </location>
</feature>
<feature type="compositionally biased region" description="Low complexity" evidence="9">
    <location>
        <begin position="788"/>
        <end position="802"/>
    </location>
</feature>
<feature type="region of interest" description="Disordered" evidence="9">
    <location>
        <begin position="672"/>
        <end position="1091"/>
    </location>
</feature>
<dbReference type="PROSITE" id="PS50011">
    <property type="entry name" value="PROTEIN_KINASE_DOM"/>
    <property type="match status" value="1"/>
</dbReference>
<feature type="compositionally biased region" description="Low complexity" evidence="9">
    <location>
        <begin position="438"/>
        <end position="451"/>
    </location>
</feature>
<dbReference type="InterPro" id="IPR017441">
    <property type="entry name" value="Protein_kinase_ATP_BS"/>
</dbReference>
<feature type="compositionally biased region" description="Low complexity" evidence="9">
    <location>
        <begin position="482"/>
        <end position="523"/>
    </location>
</feature>
<dbReference type="SUPFAM" id="SSF103243">
    <property type="entry name" value="KA1-like"/>
    <property type="match status" value="1"/>
</dbReference>
<dbReference type="GO" id="GO:0005524">
    <property type="term" value="F:ATP binding"/>
    <property type="evidence" value="ECO:0007669"/>
    <property type="project" value="UniProtKB-UniRule"/>
</dbReference>
<feature type="region of interest" description="Disordered" evidence="9">
    <location>
        <begin position="1221"/>
        <end position="1257"/>
    </location>
</feature>
<dbReference type="PANTHER" id="PTHR24346">
    <property type="entry name" value="MAP/MICROTUBULE AFFINITY-REGULATING KINASE"/>
    <property type="match status" value="1"/>
</dbReference>
<keyword evidence="4" id="KW-0547">Nucleotide-binding</keyword>
<dbReference type="Proteomes" id="UP000077521">
    <property type="component" value="Unassembled WGS sequence"/>
</dbReference>
<dbReference type="InterPro" id="IPR011009">
    <property type="entry name" value="Kinase-like_dom_sf"/>
</dbReference>
<comment type="catalytic activity">
    <reaction evidence="7">
        <text>L-threonyl-[protein] + ATP = O-phospho-L-threonyl-[protein] + ADP + H(+)</text>
        <dbReference type="Rhea" id="RHEA:46608"/>
        <dbReference type="Rhea" id="RHEA-COMP:11060"/>
        <dbReference type="Rhea" id="RHEA-COMP:11605"/>
        <dbReference type="ChEBI" id="CHEBI:15378"/>
        <dbReference type="ChEBI" id="CHEBI:30013"/>
        <dbReference type="ChEBI" id="CHEBI:30616"/>
        <dbReference type="ChEBI" id="CHEBI:61977"/>
        <dbReference type="ChEBI" id="CHEBI:456216"/>
        <dbReference type="EC" id="2.7.11.1"/>
    </reaction>
</comment>
<feature type="compositionally biased region" description="Basic residues" evidence="9">
    <location>
        <begin position="23"/>
        <end position="33"/>
    </location>
</feature>
<feature type="compositionally biased region" description="Low complexity" evidence="9">
    <location>
        <begin position="828"/>
        <end position="837"/>
    </location>
</feature>
<dbReference type="PANTHER" id="PTHR24346:SF110">
    <property type="entry name" value="NON-SPECIFIC SERINE_THREONINE PROTEIN KINASE"/>
    <property type="match status" value="1"/>
</dbReference>
<dbReference type="PROSITE" id="PS50032">
    <property type="entry name" value="KA1"/>
    <property type="match status" value="1"/>
</dbReference>
<keyword evidence="2" id="KW-0723">Serine/threonine-protein kinase</keyword>
<feature type="compositionally biased region" description="Low complexity" evidence="9">
    <location>
        <begin position="34"/>
        <end position="71"/>
    </location>
</feature>
<keyword evidence="11" id="KW-1185">Reference proteome</keyword>
<dbReference type="Gene3D" id="3.30.310.80">
    <property type="entry name" value="Kinase associated domain 1, KA1"/>
    <property type="match status" value="1"/>
</dbReference>
<dbReference type="Pfam" id="PF02149">
    <property type="entry name" value="KA1"/>
    <property type="match status" value="1"/>
</dbReference>
<evidence type="ECO:0000256" key="8">
    <source>
        <dbReference type="ARBA" id="ARBA00048679"/>
    </source>
</evidence>
<comment type="catalytic activity">
    <reaction evidence="8">
        <text>L-seryl-[protein] + ATP = O-phospho-L-seryl-[protein] + ADP + H(+)</text>
        <dbReference type="Rhea" id="RHEA:17989"/>
        <dbReference type="Rhea" id="RHEA-COMP:9863"/>
        <dbReference type="Rhea" id="RHEA-COMP:11604"/>
        <dbReference type="ChEBI" id="CHEBI:15378"/>
        <dbReference type="ChEBI" id="CHEBI:29999"/>
        <dbReference type="ChEBI" id="CHEBI:30616"/>
        <dbReference type="ChEBI" id="CHEBI:83421"/>
        <dbReference type="ChEBI" id="CHEBI:456216"/>
        <dbReference type="EC" id="2.7.11.1"/>
    </reaction>
</comment>
<organism evidence="10 11">
    <name type="scientific">Tilletia indica</name>
    <dbReference type="NCBI Taxonomy" id="43049"/>
    <lineage>
        <taxon>Eukaryota</taxon>
        <taxon>Fungi</taxon>
        <taxon>Dikarya</taxon>
        <taxon>Basidiomycota</taxon>
        <taxon>Ustilaginomycotina</taxon>
        <taxon>Exobasidiomycetes</taxon>
        <taxon>Tilletiales</taxon>
        <taxon>Tilletiaceae</taxon>
        <taxon>Tilletia</taxon>
    </lineage>
</organism>
<evidence type="ECO:0000256" key="7">
    <source>
        <dbReference type="ARBA" id="ARBA00047899"/>
    </source>
</evidence>
<feature type="compositionally biased region" description="Polar residues" evidence="9">
    <location>
        <begin position="1384"/>
        <end position="1399"/>
    </location>
</feature>
<dbReference type="InterPro" id="IPR008271">
    <property type="entry name" value="Ser/Thr_kinase_AS"/>
</dbReference>
<evidence type="ECO:0000313" key="11">
    <source>
        <dbReference type="Proteomes" id="UP000077521"/>
    </source>
</evidence>
<dbReference type="SMART" id="SM00220">
    <property type="entry name" value="S_TKc"/>
    <property type="match status" value="1"/>
</dbReference>
<protein>
    <recommendedName>
        <fullName evidence="1">non-specific serine/threonine protein kinase</fullName>
        <ecNumber evidence="1">2.7.11.1</ecNumber>
    </recommendedName>
</protein>